<evidence type="ECO:0000313" key="2">
    <source>
        <dbReference type="Proteomes" id="UP000789920"/>
    </source>
</evidence>
<name>A0ACA9S0Z3_9GLOM</name>
<reference evidence="1" key="1">
    <citation type="submission" date="2021-06" db="EMBL/GenBank/DDBJ databases">
        <authorList>
            <person name="Kallberg Y."/>
            <person name="Tangrot J."/>
            <person name="Rosling A."/>
        </authorList>
    </citation>
    <scope>NUCLEOTIDE SEQUENCE</scope>
    <source>
        <strain evidence="1">MA461A</strain>
    </source>
</reference>
<comment type="caution">
    <text evidence="1">The sequence shown here is derived from an EMBL/GenBank/DDBJ whole genome shotgun (WGS) entry which is preliminary data.</text>
</comment>
<sequence>KQEKAETKLRNDFKNLQYINNTSNNQSVQQISSTVTKIIQNLFFESIFRVQNQEDILLDK</sequence>
<dbReference type="Proteomes" id="UP000789920">
    <property type="component" value="Unassembled WGS sequence"/>
</dbReference>
<proteinExistence type="predicted"/>
<feature type="non-terminal residue" evidence="1">
    <location>
        <position position="60"/>
    </location>
</feature>
<keyword evidence="2" id="KW-1185">Reference proteome</keyword>
<feature type="non-terminal residue" evidence="1">
    <location>
        <position position="1"/>
    </location>
</feature>
<accession>A0ACA9S0Z3</accession>
<evidence type="ECO:0000313" key="1">
    <source>
        <dbReference type="EMBL" id="CAG8818651.1"/>
    </source>
</evidence>
<protein>
    <submittedName>
        <fullName evidence="1">10028_t:CDS:1</fullName>
    </submittedName>
</protein>
<dbReference type="EMBL" id="CAJVQC010081284">
    <property type="protein sequence ID" value="CAG8818651.1"/>
    <property type="molecule type" value="Genomic_DNA"/>
</dbReference>
<gene>
    <name evidence="1" type="ORF">RPERSI_LOCUS24958</name>
</gene>
<organism evidence="1 2">
    <name type="scientific">Racocetra persica</name>
    <dbReference type="NCBI Taxonomy" id="160502"/>
    <lineage>
        <taxon>Eukaryota</taxon>
        <taxon>Fungi</taxon>
        <taxon>Fungi incertae sedis</taxon>
        <taxon>Mucoromycota</taxon>
        <taxon>Glomeromycotina</taxon>
        <taxon>Glomeromycetes</taxon>
        <taxon>Diversisporales</taxon>
        <taxon>Gigasporaceae</taxon>
        <taxon>Racocetra</taxon>
    </lineage>
</organism>